<evidence type="ECO:0000256" key="6">
    <source>
        <dbReference type="ARBA" id="ARBA00038091"/>
    </source>
</evidence>
<dbReference type="InterPro" id="IPR029063">
    <property type="entry name" value="SAM-dependent_MTases_sf"/>
</dbReference>
<keyword evidence="2" id="KW-0963">Cytoplasm</keyword>
<evidence type="ECO:0000256" key="2">
    <source>
        <dbReference type="ARBA" id="ARBA00022490"/>
    </source>
</evidence>
<comment type="similarity">
    <text evidence="6">Belongs to the methyltransferase superfamily. RlmI family.</text>
</comment>
<dbReference type="InterPro" id="IPR015947">
    <property type="entry name" value="PUA-like_sf"/>
</dbReference>
<evidence type="ECO:0000256" key="5">
    <source>
        <dbReference type="ARBA" id="ARBA00022691"/>
    </source>
</evidence>
<reference evidence="9 10" key="1">
    <citation type="submission" date="2022-09" db="EMBL/GenBank/DDBJ databases">
        <authorList>
            <person name="Kop L."/>
        </authorList>
    </citation>
    <scope>NUCLEOTIDE SEQUENCE [LARGE SCALE GENOMIC DNA]</scope>
    <source>
        <strain evidence="9 10">347</strain>
    </source>
</reference>
<dbReference type="Proteomes" id="UP001157733">
    <property type="component" value="Chromosome"/>
</dbReference>
<dbReference type="GO" id="GO:0032259">
    <property type="term" value="P:methylation"/>
    <property type="evidence" value="ECO:0007669"/>
    <property type="project" value="UniProtKB-KW"/>
</dbReference>
<dbReference type="CDD" id="cd02440">
    <property type="entry name" value="AdoMet_MTases"/>
    <property type="match status" value="1"/>
</dbReference>
<dbReference type="RefSeq" id="WP_282010283.1">
    <property type="nucleotide sequence ID" value="NZ_OX336137.1"/>
</dbReference>
<feature type="domain" description="S-adenosylmethionine-dependent methyltransferase" evidence="7">
    <location>
        <begin position="188"/>
        <end position="354"/>
    </location>
</feature>
<evidence type="ECO:0000313" key="10">
    <source>
        <dbReference type="Proteomes" id="UP001157733"/>
    </source>
</evidence>
<accession>A0ABM9HB26</accession>
<keyword evidence="3 9" id="KW-0489">Methyltransferase</keyword>
<dbReference type="Pfam" id="PF17785">
    <property type="entry name" value="PUA_3"/>
    <property type="match status" value="1"/>
</dbReference>
<dbReference type="Pfam" id="PF10672">
    <property type="entry name" value="Methyltrans_SAM"/>
    <property type="match status" value="1"/>
</dbReference>
<proteinExistence type="inferred from homology"/>
<keyword evidence="5" id="KW-0949">S-adenosyl-L-methionine</keyword>
<dbReference type="Gene3D" id="3.40.50.150">
    <property type="entry name" value="Vaccinia Virus protein VP39"/>
    <property type="match status" value="1"/>
</dbReference>
<dbReference type="SUPFAM" id="SSF88697">
    <property type="entry name" value="PUA domain-like"/>
    <property type="match status" value="1"/>
</dbReference>
<dbReference type="InterPro" id="IPR041532">
    <property type="entry name" value="RlmI-like_PUA"/>
</dbReference>
<dbReference type="InterPro" id="IPR019614">
    <property type="entry name" value="SAM-dep_methyl-trfase"/>
</dbReference>
<dbReference type="GO" id="GO:0008168">
    <property type="term" value="F:methyltransferase activity"/>
    <property type="evidence" value="ECO:0007669"/>
    <property type="project" value="UniProtKB-KW"/>
</dbReference>
<evidence type="ECO:0000256" key="3">
    <source>
        <dbReference type="ARBA" id="ARBA00022603"/>
    </source>
</evidence>
<feature type="domain" description="RlmI-like PUA" evidence="8">
    <location>
        <begin position="8"/>
        <end position="69"/>
    </location>
</feature>
<evidence type="ECO:0000256" key="4">
    <source>
        <dbReference type="ARBA" id="ARBA00022679"/>
    </source>
</evidence>
<keyword evidence="4" id="KW-0808">Transferase</keyword>
<evidence type="ECO:0000259" key="8">
    <source>
        <dbReference type="Pfam" id="PF17785"/>
    </source>
</evidence>
<keyword evidence="10" id="KW-1185">Reference proteome</keyword>
<dbReference type="PANTHER" id="PTHR42873">
    <property type="entry name" value="RIBOSOMAL RNA LARGE SUBUNIT METHYLTRANSFERASE"/>
    <property type="match status" value="1"/>
</dbReference>
<evidence type="ECO:0000256" key="1">
    <source>
        <dbReference type="ARBA" id="ARBA00004496"/>
    </source>
</evidence>
<dbReference type="Gene3D" id="2.30.130.10">
    <property type="entry name" value="PUA domain"/>
    <property type="match status" value="1"/>
</dbReference>
<dbReference type="CDD" id="cd11572">
    <property type="entry name" value="RlmI_M_like"/>
    <property type="match status" value="1"/>
</dbReference>
<organism evidence="9 10">
    <name type="scientific">Nitrospina watsonii</name>
    <dbReference type="NCBI Taxonomy" id="1323948"/>
    <lineage>
        <taxon>Bacteria</taxon>
        <taxon>Pseudomonadati</taxon>
        <taxon>Nitrospinota/Tectimicrobiota group</taxon>
        <taxon>Nitrospinota</taxon>
        <taxon>Nitrospinia</taxon>
        <taxon>Nitrospinales</taxon>
        <taxon>Nitrospinaceae</taxon>
        <taxon>Nitrospina</taxon>
    </lineage>
</organism>
<name>A0ABM9HB26_9BACT</name>
<gene>
    <name evidence="9" type="ORF">NSPWAT_0476</name>
</gene>
<dbReference type="Gene3D" id="3.30.750.80">
    <property type="entry name" value="RNA methyltransferase domain (HRMD) like"/>
    <property type="match status" value="1"/>
</dbReference>
<comment type="subcellular location">
    <subcellularLocation>
        <location evidence="1">Cytoplasm</location>
    </subcellularLocation>
</comment>
<sequence>MRSGKIKIKVSKTVQKRILNGDPWVRFYQMKNRNVSGAAGELGVVYDSANKFLAIGLFDPYSDIRLRILQIRRPVIIDRDFFNERLHKAAARRQHLQAEGTTGYRLVNGENDGLPGLVVDRYADTQIVKLYTSAWLPHLPILVALLTEEFGAARLILRLSRHAQKVDAGAYEDGQVLVGDAPSGPVRFQENGLQFEADVVRGQKTGFFLDQRDNRQEVRRRSEDKTVLNVFSYTGGFSVYALAGKCTAVTELEISRPALEAGRGNAVLNFGNGVLESGRFQQIQGDAFEELERLHAEGKTFDLVILDPPAFAKSKKDKPNALRAYTRLVQFGARVVSKQGVLFAASCSAPVVADEFYRAVDRGLQTAGRIRRNGHKTGHAADHPVTFPEGTYLKGIFCELGN</sequence>
<protein>
    <submittedName>
        <fullName evidence="9">LSU m5C1962 methyltransferase RlmI</fullName>
    </submittedName>
</protein>
<dbReference type="InterPro" id="IPR036974">
    <property type="entry name" value="PUA_sf"/>
</dbReference>
<dbReference type="PANTHER" id="PTHR42873:SF1">
    <property type="entry name" value="S-ADENOSYLMETHIONINE-DEPENDENT METHYLTRANSFERASE DOMAIN-CONTAINING PROTEIN"/>
    <property type="match status" value="1"/>
</dbReference>
<dbReference type="SUPFAM" id="SSF53335">
    <property type="entry name" value="S-adenosyl-L-methionine-dependent methyltransferases"/>
    <property type="match status" value="1"/>
</dbReference>
<evidence type="ECO:0000313" key="9">
    <source>
        <dbReference type="EMBL" id="CAI2717335.1"/>
    </source>
</evidence>
<evidence type="ECO:0000259" key="7">
    <source>
        <dbReference type="Pfam" id="PF10672"/>
    </source>
</evidence>
<dbReference type="EMBL" id="OX336137">
    <property type="protein sequence ID" value="CAI2717335.1"/>
    <property type="molecule type" value="Genomic_DNA"/>
</dbReference>